<keyword evidence="3" id="KW-1185">Reference proteome</keyword>
<dbReference type="Gene3D" id="3.40.630.30">
    <property type="match status" value="1"/>
</dbReference>
<name>A0ABV5LP31_9ACTN</name>
<organism evidence="2 3">
    <name type="scientific">Kineococcus gynurae</name>
    <dbReference type="NCBI Taxonomy" id="452979"/>
    <lineage>
        <taxon>Bacteria</taxon>
        <taxon>Bacillati</taxon>
        <taxon>Actinomycetota</taxon>
        <taxon>Actinomycetes</taxon>
        <taxon>Kineosporiales</taxon>
        <taxon>Kineosporiaceae</taxon>
        <taxon>Kineococcus</taxon>
    </lineage>
</organism>
<dbReference type="EMBL" id="JBHMDM010000001">
    <property type="protein sequence ID" value="MFB9375850.1"/>
    <property type="molecule type" value="Genomic_DNA"/>
</dbReference>
<dbReference type="InterPro" id="IPR000182">
    <property type="entry name" value="GNAT_dom"/>
</dbReference>
<dbReference type="EC" id="2.3.-.-" evidence="2"/>
<keyword evidence="2" id="KW-0012">Acyltransferase</keyword>
<protein>
    <submittedName>
        <fullName evidence="2">GNAT family N-acetyltransferase</fullName>
        <ecNumber evidence="2">2.3.-.-</ecNumber>
    </submittedName>
</protein>
<dbReference type="PANTHER" id="PTHR43792">
    <property type="entry name" value="GNAT FAMILY, PUTATIVE (AFU_ORTHOLOGUE AFUA_3G00765)-RELATED-RELATED"/>
    <property type="match status" value="1"/>
</dbReference>
<reference evidence="2 3" key="1">
    <citation type="submission" date="2024-09" db="EMBL/GenBank/DDBJ databases">
        <authorList>
            <person name="Sun Q."/>
            <person name="Mori K."/>
        </authorList>
    </citation>
    <scope>NUCLEOTIDE SEQUENCE [LARGE SCALE GENOMIC DNA]</scope>
    <source>
        <strain evidence="2 3">TISTR 1856</strain>
    </source>
</reference>
<dbReference type="Pfam" id="PF13302">
    <property type="entry name" value="Acetyltransf_3"/>
    <property type="match status" value="1"/>
</dbReference>
<sequence length="188" mass="20288">MQADPTVRTARTTLTRPVAGDLDELATLHADARVWEHLPSGRHTGPEATARLLLAVQRSWESAGLGSWVVRDAGSGELLGLGGCDLRVAGGLRWWNLGYRLHRAVWGRGLAQEVITEARAEAGRRAPDLAVVAFLLEHNEGSRRAAERAGLRLVGRGPDRGNPDPQAVRLVFADREVDEDLLSAVLGA</sequence>
<dbReference type="RefSeq" id="WP_380139811.1">
    <property type="nucleotide sequence ID" value="NZ_JBHLUI010000012.1"/>
</dbReference>
<dbReference type="InterPro" id="IPR016181">
    <property type="entry name" value="Acyl_CoA_acyltransferase"/>
</dbReference>
<evidence type="ECO:0000313" key="2">
    <source>
        <dbReference type="EMBL" id="MFB9375850.1"/>
    </source>
</evidence>
<proteinExistence type="predicted"/>
<dbReference type="PANTHER" id="PTHR43792:SF16">
    <property type="entry name" value="N-ACETYLTRANSFERASE DOMAIN-CONTAINING PROTEIN"/>
    <property type="match status" value="1"/>
</dbReference>
<dbReference type="PROSITE" id="PS51186">
    <property type="entry name" value="GNAT"/>
    <property type="match status" value="1"/>
</dbReference>
<gene>
    <name evidence="2" type="ORF">ACFFVI_02605</name>
</gene>
<dbReference type="Proteomes" id="UP001589748">
    <property type="component" value="Unassembled WGS sequence"/>
</dbReference>
<feature type="domain" description="N-acetyltransferase" evidence="1">
    <location>
        <begin position="13"/>
        <end position="175"/>
    </location>
</feature>
<keyword evidence="2" id="KW-0808">Transferase</keyword>
<dbReference type="InterPro" id="IPR051531">
    <property type="entry name" value="N-acetyltransferase"/>
</dbReference>
<evidence type="ECO:0000313" key="3">
    <source>
        <dbReference type="Proteomes" id="UP001589748"/>
    </source>
</evidence>
<dbReference type="GO" id="GO:0016746">
    <property type="term" value="F:acyltransferase activity"/>
    <property type="evidence" value="ECO:0007669"/>
    <property type="project" value="UniProtKB-KW"/>
</dbReference>
<evidence type="ECO:0000259" key="1">
    <source>
        <dbReference type="PROSITE" id="PS51186"/>
    </source>
</evidence>
<dbReference type="SUPFAM" id="SSF55729">
    <property type="entry name" value="Acyl-CoA N-acyltransferases (Nat)"/>
    <property type="match status" value="1"/>
</dbReference>
<comment type="caution">
    <text evidence="2">The sequence shown here is derived from an EMBL/GenBank/DDBJ whole genome shotgun (WGS) entry which is preliminary data.</text>
</comment>
<accession>A0ABV5LP31</accession>